<evidence type="ECO:0000313" key="1">
    <source>
        <dbReference type="EMBL" id="CAL1389104.1"/>
    </source>
</evidence>
<proteinExistence type="predicted"/>
<reference evidence="1 2" key="1">
    <citation type="submission" date="2024-04" db="EMBL/GenBank/DDBJ databases">
        <authorList>
            <person name="Fracassetti M."/>
        </authorList>
    </citation>
    <scope>NUCLEOTIDE SEQUENCE [LARGE SCALE GENOMIC DNA]</scope>
</reference>
<evidence type="ECO:0000313" key="2">
    <source>
        <dbReference type="Proteomes" id="UP001497516"/>
    </source>
</evidence>
<dbReference type="EMBL" id="OZ034818">
    <property type="protein sequence ID" value="CAL1389104.1"/>
    <property type="molecule type" value="Genomic_DNA"/>
</dbReference>
<keyword evidence="2" id="KW-1185">Reference proteome</keyword>
<organism evidence="1 2">
    <name type="scientific">Linum trigynum</name>
    <dbReference type="NCBI Taxonomy" id="586398"/>
    <lineage>
        <taxon>Eukaryota</taxon>
        <taxon>Viridiplantae</taxon>
        <taxon>Streptophyta</taxon>
        <taxon>Embryophyta</taxon>
        <taxon>Tracheophyta</taxon>
        <taxon>Spermatophyta</taxon>
        <taxon>Magnoliopsida</taxon>
        <taxon>eudicotyledons</taxon>
        <taxon>Gunneridae</taxon>
        <taxon>Pentapetalae</taxon>
        <taxon>rosids</taxon>
        <taxon>fabids</taxon>
        <taxon>Malpighiales</taxon>
        <taxon>Linaceae</taxon>
        <taxon>Linum</taxon>
    </lineage>
</organism>
<dbReference type="Proteomes" id="UP001497516">
    <property type="component" value="Chromosome 5"/>
</dbReference>
<dbReference type="AlphaFoldDB" id="A0AAV2ET46"/>
<sequence>MTVTIDDAMCDGKEASGSSLTLVVDVIVVAAEITKASATTLEVAMVIGGGAVDDRVRAMISSVADVGDERATISSSLAAVDDDGATVRFFVNGDSISDLSLVRTPALAVRVSSSLLAALVASAKGGCVSLVMAERGCM</sequence>
<accession>A0AAV2ET46</accession>
<gene>
    <name evidence="1" type="ORF">LTRI10_LOCUS29987</name>
</gene>
<name>A0AAV2ET46_9ROSI</name>
<protein>
    <submittedName>
        <fullName evidence="1">Uncharacterized protein</fullName>
    </submittedName>
</protein>